<dbReference type="SUPFAM" id="SSF52799">
    <property type="entry name" value="(Phosphotyrosine protein) phosphatases II"/>
    <property type="match status" value="1"/>
</dbReference>
<evidence type="ECO:0000313" key="3">
    <source>
        <dbReference type="EMBL" id="KON72871.1"/>
    </source>
</evidence>
<dbReference type="EMBL" id="ATNL01000010">
    <property type="protein sequence ID" value="KON72871.1"/>
    <property type="molecule type" value="Genomic_DNA"/>
</dbReference>
<evidence type="ECO:0000259" key="2">
    <source>
        <dbReference type="PROSITE" id="PS50056"/>
    </source>
</evidence>
<accession>A0A0M0F6Q0</accession>
<reference evidence="3 4" key="1">
    <citation type="journal article" date="2015" name="Sci. Rep.">
        <title>Functional and structural properties of a novel cellulosome-like multienzyme complex: efficient glycoside hydrolysis of water-insoluble 7-xylosyl-10-deacetylpaclitaxel.</title>
        <authorList>
            <person name="Dou T.Y."/>
            <person name="Luan H.W."/>
            <person name="Ge G.B."/>
            <person name="Dong M.M."/>
            <person name="Zou H.F."/>
            <person name="He Y.Q."/>
            <person name="Cui P."/>
            <person name="Wang J.Y."/>
            <person name="Hao D.C."/>
            <person name="Yang S.L."/>
            <person name="Yang L."/>
        </authorList>
    </citation>
    <scope>NUCLEOTIDE SEQUENCE [LARGE SCALE GENOMIC DNA]</scope>
    <source>
        <strain evidence="3 4">F16</strain>
    </source>
</reference>
<dbReference type="AlphaFoldDB" id="A0A0M0F6Q0"/>
<dbReference type="Gene3D" id="3.90.190.10">
    <property type="entry name" value="Protein tyrosine phosphatase superfamily"/>
    <property type="match status" value="1"/>
</dbReference>
<sequence length="324" mass="32428">MPAPSSYRGRGGLARPAGPVVVPCETAPMTSHDTSRDAGPSTSGAPTDAAAVVPAPEAAAVPGALDVPGTWNARDVGGRAVPVGHDEPLRTGVLLRTASLSRLTPAGQAALSDLGVTTVLDLRGDDELERDGADAVPGGVRVLRRGMDPARGLQAGGGGGASADPAALVAGLLAADDPTAVARRMMHGVYATFVQDPGIRATVGRVLGEVASSQGAAVVHCSAGKDRTGWVVALAQYVAGVGEEDRLTEYLASRAAVGGLAALVPPIPGLSPDALAPVLTVEPEYLEAAWDLAAREHGSVDGYLAACGVTTAVRDALVARLVAS</sequence>
<dbReference type="InterPro" id="IPR029021">
    <property type="entry name" value="Prot-tyrosine_phosphatase-like"/>
</dbReference>
<keyword evidence="4" id="KW-1185">Reference proteome</keyword>
<dbReference type="PROSITE" id="PS00383">
    <property type="entry name" value="TYR_PHOSPHATASE_1"/>
    <property type="match status" value="1"/>
</dbReference>
<dbReference type="GO" id="GO:0004721">
    <property type="term" value="F:phosphoprotein phosphatase activity"/>
    <property type="evidence" value="ECO:0007669"/>
    <property type="project" value="InterPro"/>
</dbReference>
<dbReference type="Proteomes" id="UP000037387">
    <property type="component" value="Unassembled WGS sequence"/>
</dbReference>
<evidence type="ECO:0000256" key="1">
    <source>
        <dbReference type="SAM" id="MobiDB-lite"/>
    </source>
</evidence>
<gene>
    <name evidence="3" type="ORF">M768_19965</name>
</gene>
<name>A0A0M0F6Q0_CELCE</name>
<evidence type="ECO:0000313" key="4">
    <source>
        <dbReference type="Proteomes" id="UP000037387"/>
    </source>
</evidence>
<feature type="domain" description="Tyrosine specific protein phosphatases" evidence="2">
    <location>
        <begin position="204"/>
        <end position="234"/>
    </location>
</feature>
<dbReference type="PROSITE" id="PS50056">
    <property type="entry name" value="TYR_PHOSPHATASE_2"/>
    <property type="match status" value="1"/>
</dbReference>
<comment type="caution">
    <text evidence="3">The sequence shown here is derived from an EMBL/GenBank/DDBJ whole genome shotgun (WGS) entry which is preliminary data.</text>
</comment>
<dbReference type="PATRIC" id="fig|1350482.3.peg.2776"/>
<dbReference type="InterPro" id="IPR016130">
    <property type="entry name" value="Tyr_Pase_AS"/>
</dbReference>
<feature type="region of interest" description="Disordered" evidence="1">
    <location>
        <begin position="1"/>
        <end position="49"/>
    </location>
</feature>
<dbReference type="InterPro" id="IPR000387">
    <property type="entry name" value="Tyr_Pase_dom"/>
</dbReference>
<dbReference type="InterPro" id="IPR026893">
    <property type="entry name" value="Tyr/Ser_Pase_IphP-type"/>
</dbReference>
<organism evidence="3 4">
    <name type="scientific">Cellulosimicrobium cellulans F16</name>
    <dbReference type="NCBI Taxonomy" id="1350482"/>
    <lineage>
        <taxon>Bacteria</taxon>
        <taxon>Bacillati</taxon>
        <taxon>Actinomycetota</taxon>
        <taxon>Actinomycetes</taxon>
        <taxon>Micrococcales</taxon>
        <taxon>Promicromonosporaceae</taxon>
        <taxon>Cellulosimicrobium</taxon>
    </lineage>
</organism>
<proteinExistence type="predicted"/>
<protein>
    <recommendedName>
        <fullName evidence="2">Tyrosine specific protein phosphatases domain-containing protein</fullName>
    </recommendedName>
</protein>
<dbReference type="Pfam" id="PF13350">
    <property type="entry name" value="Y_phosphatase3"/>
    <property type="match status" value="1"/>
</dbReference>